<reference evidence="5" key="1">
    <citation type="journal article" date="2015" name="MBio">
        <title>Genome-Resolved Metagenomic Analysis Reveals Roles for Candidate Phyla and Other Microbial Community Members in Biogeochemical Transformations in Oil Reservoirs.</title>
        <authorList>
            <person name="Hu P."/>
            <person name="Tom L."/>
            <person name="Singh A."/>
            <person name="Thomas B.C."/>
            <person name="Baker B.J."/>
            <person name="Piceno Y.M."/>
            <person name="Andersen G.L."/>
            <person name="Banfield J.F."/>
        </authorList>
    </citation>
    <scope>NUCLEOTIDE SEQUENCE [LARGE SCALE GENOMIC DNA]</scope>
</reference>
<keyword evidence="2" id="KW-0472">Membrane</keyword>
<proteinExistence type="predicted"/>
<dbReference type="InterPro" id="IPR036942">
    <property type="entry name" value="Beta-barrel_TonB_sf"/>
</dbReference>
<comment type="caution">
    <text evidence="4">The sequence shown here is derived from an EMBL/GenBank/DDBJ whole genome shotgun (WGS) entry which is preliminary data.</text>
</comment>
<dbReference type="NCBIfam" id="TIGR04056">
    <property type="entry name" value="OMP_RagA_SusC"/>
    <property type="match status" value="1"/>
</dbReference>
<protein>
    <submittedName>
        <fullName evidence="4">SusC/RagA family TonB-linked outer membrane protein</fullName>
    </submittedName>
</protein>
<dbReference type="Proteomes" id="UP000053860">
    <property type="component" value="Unassembled WGS sequence"/>
</dbReference>
<evidence type="ECO:0000313" key="4">
    <source>
        <dbReference type="EMBL" id="KUK78251.1"/>
    </source>
</evidence>
<dbReference type="EMBL" id="LGGN01000054">
    <property type="protein sequence ID" value="KUK78251.1"/>
    <property type="molecule type" value="Genomic_DNA"/>
</dbReference>
<dbReference type="AlphaFoldDB" id="A0A117M0W8"/>
<dbReference type="Gene3D" id="2.40.170.20">
    <property type="entry name" value="TonB-dependent receptor, beta-barrel domain"/>
    <property type="match status" value="1"/>
</dbReference>
<evidence type="ECO:0000256" key="2">
    <source>
        <dbReference type="ARBA" id="ARBA00023136"/>
    </source>
</evidence>
<evidence type="ECO:0000256" key="3">
    <source>
        <dbReference type="ARBA" id="ARBA00023237"/>
    </source>
</evidence>
<accession>A0A117M0W8</accession>
<gene>
    <name evidence="4" type="ORF">XD92_0431</name>
</gene>
<dbReference type="InterPro" id="IPR023996">
    <property type="entry name" value="TonB-dep_OMP_SusC/RagA"/>
</dbReference>
<organism evidence="4 5">
    <name type="scientific">Proteiniphilum acetatigenes</name>
    <dbReference type="NCBI Taxonomy" id="294710"/>
    <lineage>
        <taxon>Bacteria</taxon>
        <taxon>Pseudomonadati</taxon>
        <taxon>Bacteroidota</taxon>
        <taxon>Bacteroidia</taxon>
        <taxon>Bacteroidales</taxon>
        <taxon>Dysgonomonadaceae</taxon>
        <taxon>Proteiniphilum</taxon>
    </lineage>
</organism>
<evidence type="ECO:0000256" key="1">
    <source>
        <dbReference type="ARBA" id="ARBA00004442"/>
    </source>
</evidence>
<name>A0A117M0W8_9BACT</name>
<comment type="subcellular location">
    <subcellularLocation>
        <location evidence="1">Cell outer membrane</location>
    </subcellularLocation>
</comment>
<keyword evidence="3" id="KW-0998">Cell outer membrane</keyword>
<feature type="non-terminal residue" evidence="4">
    <location>
        <position position="1"/>
    </location>
</feature>
<dbReference type="PATRIC" id="fig|294710.3.peg.671"/>
<dbReference type="SUPFAM" id="SSF56935">
    <property type="entry name" value="Porins"/>
    <property type="match status" value="1"/>
</dbReference>
<sequence length="549" mass="61255">GNTSLTENAHSSTNVITQSSFTYDRQFDKHKVNLFGLAETRNGFSNTLGATGYGLDFLDLDELSMITNTTGNGEERIPSISGSSGQSRLIGFVGRLNYDYDNRYLLEASLRRDGSYLFSGMSGSQWVNLPAISVGWRMNNEEWFNAEWIDNLKIRGGIGKTATSAVNAFQYLNLMTLVSNAVVLGNQRQSMLYTATLGNPNLSWAKAITYNLGVDFMAWRGLLGVELDVFYKYQYDLLGSVSGSYPPSMGGYFFSTDNVNKIDYRGFDFTITHNNKIGDFRYGVKWIGTLANRRWLYYAGDSENTPDYRKLTGKEVGSQLGFIAEGLFQTQEEIDNSATIPGSPVLPGYIKYKDRNGDGKITYAQDMGYVGKSPYAKFQTSLNLNADWKGFDFDILLQSGLGRTVALTGVYTSSGSEGIMDNTAYTKIFYHGGNSPQFLPENSWTPENPNAEFPRLSLVTVSSNNAYSSTFWYKNGNYLRVKSFQLGYTIPASLTRKAGVNKIRLFMEGSNLFTFSELTKYNIDPEQPGVNNGYYPQQRTLSFGLNFSL</sequence>
<dbReference type="GO" id="GO:0009279">
    <property type="term" value="C:cell outer membrane"/>
    <property type="evidence" value="ECO:0007669"/>
    <property type="project" value="UniProtKB-SubCell"/>
</dbReference>
<evidence type="ECO:0000313" key="5">
    <source>
        <dbReference type="Proteomes" id="UP000053860"/>
    </source>
</evidence>